<keyword evidence="1" id="KW-0175">Coiled coil</keyword>
<evidence type="ECO:0000313" key="3">
    <source>
        <dbReference type="Proteomes" id="UP000015453"/>
    </source>
</evidence>
<dbReference type="AlphaFoldDB" id="S8EMY4"/>
<feature type="coiled-coil region" evidence="1">
    <location>
        <begin position="62"/>
        <end position="89"/>
    </location>
</feature>
<name>S8EMY4_9LAMI</name>
<evidence type="ECO:0000313" key="2">
    <source>
        <dbReference type="EMBL" id="EPS74087.1"/>
    </source>
</evidence>
<proteinExistence type="predicted"/>
<protein>
    <submittedName>
        <fullName evidence="2">Uncharacterized protein</fullName>
    </submittedName>
</protein>
<comment type="caution">
    <text evidence="2">The sequence shown here is derived from an EMBL/GenBank/DDBJ whole genome shotgun (WGS) entry which is preliminary data.</text>
</comment>
<gene>
    <name evidence="2" type="ORF">M569_00671</name>
</gene>
<dbReference type="PANTHER" id="PTHR37215">
    <property type="entry name" value="ACYL-COA-BINDING DOMAIN PROTEIN"/>
    <property type="match status" value="1"/>
</dbReference>
<dbReference type="EMBL" id="AUSU01000189">
    <property type="protein sequence ID" value="EPS74087.1"/>
    <property type="molecule type" value="Genomic_DNA"/>
</dbReference>
<dbReference type="OrthoDB" id="782563at2759"/>
<evidence type="ECO:0000256" key="1">
    <source>
        <dbReference type="SAM" id="Coils"/>
    </source>
</evidence>
<sequence length="90" mass="10437">RKEFDLANREAMDESAEWRRRYDFEFERATKCARELDELKKSGGETAGTTLPAVSSIQKTDTEILKKENKNLLVRVESLKLELASEKRKC</sequence>
<dbReference type="PANTHER" id="PTHR37215:SF1">
    <property type="entry name" value="ACYL-COA-BINDING DOMAIN PROTEIN"/>
    <property type="match status" value="1"/>
</dbReference>
<feature type="non-terminal residue" evidence="2">
    <location>
        <position position="1"/>
    </location>
</feature>
<dbReference type="Proteomes" id="UP000015453">
    <property type="component" value="Unassembled WGS sequence"/>
</dbReference>
<accession>S8EMY4</accession>
<keyword evidence="3" id="KW-1185">Reference proteome</keyword>
<reference evidence="2 3" key="1">
    <citation type="journal article" date="2013" name="BMC Genomics">
        <title>The miniature genome of a carnivorous plant Genlisea aurea contains a low number of genes and short non-coding sequences.</title>
        <authorList>
            <person name="Leushkin E.V."/>
            <person name="Sutormin R.A."/>
            <person name="Nabieva E.R."/>
            <person name="Penin A.A."/>
            <person name="Kondrashov A.S."/>
            <person name="Logacheva M.D."/>
        </authorList>
    </citation>
    <scope>NUCLEOTIDE SEQUENCE [LARGE SCALE GENOMIC DNA]</scope>
</reference>
<organism evidence="2 3">
    <name type="scientific">Genlisea aurea</name>
    <dbReference type="NCBI Taxonomy" id="192259"/>
    <lineage>
        <taxon>Eukaryota</taxon>
        <taxon>Viridiplantae</taxon>
        <taxon>Streptophyta</taxon>
        <taxon>Embryophyta</taxon>
        <taxon>Tracheophyta</taxon>
        <taxon>Spermatophyta</taxon>
        <taxon>Magnoliopsida</taxon>
        <taxon>eudicotyledons</taxon>
        <taxon>Gunneridae</taxon>
        <taxon>Pentapetalae</taxon>
        <taxon>asterids</taxon>
        <taxon>lamiids</taxon>
        <taxon>Lamiales</taxon>
        <taxon>Lentibulariaceae</taxon>
        <taxon>Genlisea</taxon>
    </lineage>
</organism>
<feature type="non-terminal residue" evidence="2">
    <location>
        <position position="90"/>
    </location>
</feature>